<name>A0A382XNV7_9ZZZZ</name>
<sequence length="31" mass="3643">VPNHLSKNGLGENKVDYYELYILIFIIFICN</sequence>
<organism evidence="1">
    <name type="scientific">marine metagenome</name>
    <dbReference type="NCBI Taxonomy" id="408172"/>
    <lineage>
        <taxon>unclassified sequences</taxon>
        <taxon>metagenomes</taxon>
        <taxon>ecological metagenomes</taxon>
    </lineage>
</organism>
<feature type="non-terminal residue" evidence="1">
    <location>
        <position position="1"/>
    </location>
</feature>
<gene>
    <name evidence="1" type="ORF">METZ01_LOCUS424852</name>
</gene>
<protein>
    <submittedName>
        <fullName evidence="1">Uncharacterized protein</fullName>
    </submittedName>
</protein>
<proteinExistence type="predicted"/>
<dbReference type="AlphaFoldDB" id="A0A382XNV7"/>
<accession>A0A382XNV7</accession>
<reference evidence="1" key="1">
    <citation type="submission" date="2018-05" db="EMBL/GenBank/DDBJ databases">
        <authorList>
            <person name="Lanie J.A."/>
            <person name="Ng W.-L."/>
            <person name="Kazmierczak K.M."/>
            <person name="Andrzejewski T.M."/>
            <person name="Davidsen T.M."/>
            <person name="Wayne K.J."/>
            <person name="Tettelin H."/>
            <person name="Glass J.I."/>
            <person name="Rusch D."/>
            <person name="Podicherti R."/>
            <person name="Tsui H.-C.T."/>
            <person name="Winkler M.E."/>
        </authorList>
    </citation>
    <scope>NUCLEOTIDE SEQUENCE</scope>
</reference>
<dbReference type="EMBL" id="UINC01168788">
    <property type="protein sequence ID" value="SVD71998.1"/>
    <property type="molecule type" value="Genomic_DNA"/>
</dbReference>
<evidence type="ECO:0000313" key="1">
    <source>
        <dbReference type="EMBL" id="SVD71998.1"/>
    </source>
</evidence>